<proteinExistence type="inferred from homology"/>
<accession>A0A2M7E8S7</accession>
<evidence type="ECO:0000256" key="9">
    <source>
        <dbReference type="RuleBase" id="RU003979"/>
    </source>
</evidence>
<comment type="subunit">
    <text evidence="7">Part of the ribosomal stalk of the 50S ribosomal subunit. Interacts with L10 and the large rRNA to form the base of the stalk. L10 forms an elongated spine to which L12 dimers bind in a sequential fashion forming a multimeric L10(L12)X complex.</text>
</comment>
<dbReference type="NCBIfam" id="TIGR01632">
    <property type="entry name" value="L11_bact"/>
    <property type="match status" value="1"/>
</dbReference>
<dbReference type="Gene3D" id="1.10.10.250">
    <property type="entry name" value="Ribosomal protein L11, C-terminal domain"/>
    <property type="match status" value="1"/>
</dbReference>
<evidence type="ECO:0000256" key="3">
    <source>
        <dbReference type="ARBA" id="ARBA00022730"/>
    </source>
</evidence>
<gene>
    <name evidence="7 12" type="primary">rplK</name>
    <name evidence="12" type="ORF">COS11_03620</name>
</gene>
<dbReference type="InterPro" id="IPR000911">
    <property type="entry name" value="Ribosomal_uL11"/>
</dbReference>
<evidence type="ECO:0000256" key="1">
    <source>
        <dbReference type="ARBA" id="ARBA00010537"/>
    </source>
</evidence>
<dbReference type="Pfam" id="PF00298">
    <property type="entry name" value="Ribosomal_L11"/>
    <property type="match status" value="1"/>
</dbReference>
<keyword evidence="3 7" id="KW-0699">rRNA-binding</keyword>
<dbReference type="FunFam" id="1.10.10.250:FF:000001">
    <property type="entry name" value="50S ribosomal protein L11"/>
    <property type="match status" value="1"/>
</dbReference>
<feature type="domain" description="Large ribosomal subunit protein uL11 N-terminal" evidence="11">
    <location>
        <begin position="9"/>
        <end position="66"/>
    </location>
</feature>
<dbReference type="GO" id="GO:0022625">
    <property type="term" value="C:cytosolic large ribosomal subunit"/>
    <property type="evidence" value="ECO:0007669"/>
    <property type="project" value="TreeGrafter"/>
</dbReference>
<dbReference type="PROSITE" id="PS00359">
    <property type="entry name" value="RIBOSOMAL_L11"/>
    <property type="match status" value="1"/>
</dbReference>
<dbReference type="SUPFAM" id="SSF54747">
    <property type="entry name" value="Ribosomal L11/L12e N-terminal domain"/>
    <property type="match status" value="1"/>
</dbReference>
<dbReference type="CDD" id="cd00349">
    <property type="entry name" value="Ribosomal_L11"/>
    <property type="match status" value="1"/>
</dbReference>
<keyword evidence="2 7" id="KW-0488">Methylation</keyword>
<reference evidence="13" key="1">
    <citation type="submission" date="2017-09" db="EMBL/GenBank/DDBJ databases">
        <title>Depth-based differentiation of microbial function through sediment-hosted aquifers and enrichment of novel symbionts in the deep terrestrial subsurface.</title>
        <authorList>
            <person name="Probst A.J."/>
            <person name="Ladd B."/>
            <person name="Jarett J.K."/>
            <person name="Geller-Mcgrath D.E."/>
            <person name="Sieber C.M.K."/>
            <person name="Emerson J.B."/>
            <person name="Anantharaman K."/>
            <person name="Thomas B.C."/>
            <person name="Malmstrom R."/>
            <person name="Stieglmeier M."/>
            <person name="Klingl A."/>
            <person name="Woyke T."/>
            <person name="Ryan C.M."/>
            <person name="Banfield J.F."/>
        </authorList>
    </citation>
    <scope>NUCLEOTIDE SEQUENCE [LARGE SCALE GENOMIC DNA]</scope>
</reference>
<comment type="PTM">
    <text evidence="7 9">One or more lysine residues are methylated.</text>
</comment>
<dbReference type="InterPro" id="IPR036796">
    <property type="entry name" value="Ribosomal_uL11_N_sf"/>
</dbReference>
<dbReference type="GO" id="GO:0003735">
    <property type="term" value="F:structural constituent of ribosome"/>
    <property type="evidence" value="ECO:0007669"/>
    <property type="project" value="InterPro"/>
</dbReference>
<evidence type="ECO:0000256" key="5">
    <source>
        <dbReference type="ARBA" id="ARBA00022980"/>
    </source>
</evidence>
<protein>
    <recommendedName>
        <fullName evidence="7">Large ribosomal subunit protein uL11</fullName>
    </recommendedName>
</protein>
<dbReference type="GO" id="GO:0006412">
    <property type="term" value="P:translation"/>
    <property type="evidence" value="ECO:0007669"/>
    <property type="project" value="UniProtKB-UniRule"/>
</dbReference>
<dbReference type="Proteomes" id="UP000228886">
    <property type="component" value="Unassembled WGS sequence"/>
</dbReference>
<evidence type="ECO:0000256" key="8">
    <source>
        <dbReference type="RuleBase" id="RU003978"/>
    </source>
</evidence>
<evidence type="ECO:0000256" key="7">
    <source>
        <dbReference type="HAMAP-Rule" id="MF_00736"/>
    </source>
</evidence>
<feature type="domain" description="Large ribosomal subunit protein uL11 C-terminal" evidence="10">
    <location>
        <begin position="71"/>
        <end position="139"/>
    </location>
</feature>
<dbReference type="AlphaFoldDB" id="A0A2M7E8S7"/>
<dbReference type="HAMAP" id="MF_00736">
    <property type="entry name" value="Ribosomal_uL11"/>
    <property type="match status" value="1"/>
</dbReference>
<comment type="similarity">
    <text evidence="1 7 8">Belongs to the universal ribosomal protein uL11 family.</text>
</comment>
<dbReference type="InterPro" id="IPR036769">
    <property type="entry name" value="Ribosomal_uL11_C_sf"/>
</dbReference>
<dbReference type="InterPro" id="IPR020783">
    <property type="entry name" value="Ribosomal_uL11_C"/>
</dbReference>
<comment type="function">
    <text evidence="7 9">Forms part of the ribosomal stalk which helps the ribosome interact with GTP-bound translation factors.</text>
</comment>
<name>A0A2M7E8S7_9BACT</name>
<evidence type="ECO:0000256" key="2">
    <source>
        <dbReference type="ARBA" id="ARBA00022481"/>
    </source>
</evidence>
<comment type="caution">
    <text evidence="12">The sequence shown here is derived from an EMBL/GenBank/DDBJ whole genome shotgun (WGS) entry which is preliminary data.</text>
</comment>
<evidence type="ECO:0000313" key="12">
    <source>
        <dbReference type="EMBL" id="PIV64156.1"/>
    </source>
</evidence>
<organism evidence="12 13">
    <name type="scientific">bacterium (Candidatus Ratteibacteria) CG01_land_8_20_14_3_00_40_19</name>
    <dbReference type="NCBI Taxonomy" id="2014290"/>
    <lineage>
        <taxon>Bacteria</taxon>
        <taxon>Candidatus Ratteibacteria</taxon>
    </lineage>
</organism>
<evidence type="ECO:0000313" key="13">
    <source>
        <dbReference type="Proteomes" id="UP000228886"/>
    </source>
</evidence>
<keyword evidence="6 7" id="KW-0687">Ribonucleoprotein</keyword>
<evidence type="ECO:0000256" key="4">
    <source>
        <dbReference type="ARBA" id="ARBA00022884"/>
    </source>
</evidence>
<dbReference type="SMART" id="SM00649">
    <property type="entry name" value="RL11"/>
    <property type="match status" value="1"/>
</dbReference>
<keyword evidence="4 7" id="KW-0694">RNA-binding</keyword>
<dbReference type="InterPro" id="IPR020784">
    <property type="entry name" value="Ribosomal_uL11_N"/>
</dbReference>
<dbReference type="Pfam" id="PF03946">
    <property type="entry name" value="Ribosomal_L11_N"/>
    <property type="match status" value="1"/>
</dbReference>
<dbReference type="PANTHER" id="PTHR11661:SF1">
    <property type="entry name" value="LARGE RIBOSOMAL SUBUNIT PROTEIN UL11M"/>
    <property type="match status" value="1"/>
</dbReference>
<dbReference type="FunFam" id="3.30.1550.10:FF:000001">
    <property type="entry name" value="50S ribosomal protein L11"/>
    <property type="match status" value="1"/>
</dbReference>
<sequence length="140" mass="15034">MAKKIKALVKLQIPAGQASPSPPIGPALGQHGINIMEFCNSFNEKTKGKEGMIIPAVVTIYEDRSFSYLLKSSPASSLLKKAAGIAKASGTPNKEKIGKVKKEDVEEIAKLKLEDLNTRDLKQAVKIIEGTAKSMGIEVE</sequence>
<evidence type="ECO:0000259" key="11">
    <source>
        <dbReference type="Pfam" id="PF03946"/>
    </source>
</evidence>
<keyword evidence="5 7" id="KW-0689">Ribosomal protein</keyword>
<dbReference type="PANTHER" id="PTHR11661">
    <property type="entry name" value="60S RIBOSOMAL PROTEIN L12"/>
    <property type="match status" value="1"/>
</dbReference>
<dbReference type="InterPro" id="IPR006519">
    <property type="entry name" value="Ribosomal_uL11_bac-typ"/>
</dbReference>
<dbReference type="Gene3D" id="3.30.1550.10">
    <property type="entry name" value="Ribosomal protein L11/L12, N-terminal domain"/>
    <property type="match status" value="1"/>
</dbReference>
<dbReference type="GO" id="GO:0070180">
    <property type="term" value="F:large ribosomal subunit rRNA binding"/>
    <property type="evidence" value="ECO:0007669"/>
    <property type="project" value="UniProtKB-UniRule"/>
</dbReference>
<dbReference type="SUPFAM" id="SSF46906">
    <property type="entry name" value="Ribosomal protein L11, C-terminal domain"/>
    <property type="match status" value="1"/>
</dbReference>
<dbReference type="EMBL" id="PETL01000177">
    <property type="protein sequence ID" value="PIV64156.1"/>
    <property type="molecule type" value="Genomic_DNA"/>
</dbReference>
<evidence type="ECO:0000259" key="10">
    <source>
        <dbReference type="Pfam" id="PF00298"/>
    </source>
</evidence>
<evidence type="ECO:0000256" key="6">
    <source>
        <dbReference type="ARBA" id="ARBA00023274"/>
    </source>
</evidence>
<dbReference type="InterPro" id="IPR020785">
    <property type="entry name" value="Ribosomal_uL11_CS"/>
</dbReference>